<dbReference type="AlphaFoldDB" id="B2KDN1"/>
<dbReference type="RefSeq" id="WP_012415242.1">
    <property type="nucleotide sequence ID" value="NC_010644.1"/>
</dbReference>
<organism evidence="2 3">
    <name type="scientific">Elusimicrobium minutum (strain Pei191)</name>
    <dbReference type="NCBI Taxonomy" id="445932"/>
    <lineage>
        <taxon>Bacteria</taxon>
        <taxon>Pseudomonadati</taxon>
        <taxon>Elusimicrobiota</taxon>
        <taxon>Elusimicrobia</taxon>
        <taxon>Elusimicrobiales</taxon>
        <taxon>Elusimicrobiaceae</taxon>
        <taxon>Elusimicrobium</taxon>
    </lineage>
</organism>
<reference evidence="2 3" key="1">
    <citation type="journal article" date="2009" name="Appl. Environ. Microbiol.">
        <title>Genomic analysis of 'Elusimicrobium minutum,' the first cultivated representative of the phylum 'Elusimicrobia' (formerly termite group 1).</title>
        <authorList>
            <person name="Herlemann D.P.R."/>
            <person name="Geissinger O."/>
            <person name="Ikeda-Ohtsubo W."/>
            <person name="Kunin V."/>
            <person name="Sun H."/>
            <person name="Lapidus A."/>
            <person name="Hugenholtz P."/>
            <person name="Brune A."/>
        </authorList>
    </citation>
    <scope>NUCLEOTIDE SEQUENCE [LARGE SCALE GENOMIC DNA]</scope>
    <source>
        <strain evidence="2 3">Pei191</strain>
    </source>
</reference>
<evidence type="ECO:0000313" key="3">
    <source>
        <dbReference type="Proteomes" id="UP000001029"/>
    </source>
</evidence>
<evidence type="ECO:0000313" key="2">
    <source>
        <dbReference type="EMBL" id="ACC98627.1"/>
    </source>
</evidence>
<feature type="domain" description="Peptidase M15A C-terminal" evidence="1">
    <location>
        <begin position="28"/>
        <end position="125"/>
    </location>
</feature>
<dbReference type="Gene3D" id="3.30.1380.10">
    <property type="match status" value="1"/>
</dbReference>
<dbReference type="OrthoDB" id="5242612at2"/>
<evidence type="ECO:0000259" key="1">
    <source>
        <dbReference type="Pfam" id="PF08291"/>
    </source>
</evidence>
<dbReference type="InterPro" id="IPR009045">
    <property type="entry name" value="Zn_M74/Hedgehog-like"/>
</dbReference>
<dbReference type="InterPro" id="IPR013230">
    <property type="entry name" value="Peptidase_M15A_C"/>
</dbReference>
<dbReference type="KEGG" id="emi:Emin_1075"/>
<dbReference type="EMBL" id="CP001055">
    <property type="protein sequence ID" value="ACC98627.1"/>
    <property type="molecule type" value="Genomic_DNA"/>
</dbReference>
<proteinExistence type="predicted"/>
<dbReference type="Proteomes" id="UP000001029">
    <property type="component" value="Chromosome"/>
</dbReference>
<dbReference type="SUPFAM" id="SSF55166">
    <property type="entry name" value="Hedgehog/DD-peptidase"/>
    <property type="match status" value="1"/>
</dbReference>
<dbReference type="HOGENOM" id="CLU_124897_0_1_0"/>
<name>B2KDN1_ELUMP</name>
<accession>B2KDN1</accession>
<sequence>MNDFELSKNFSFYELAKTDNKNFAESNIIEAAIYKDALYNLCADILERVYDMYAKKPLITSAFRCADLNKVLGGAPNSQHIKGEAADFILEEVSNEEIFLRLRNSNLFYGQLIWEKFGASSWIHISLGYPYRTKTRSLESFIIEDGAVKDFGKKQCL</sequence>
<keyword evidence="3" id="KW-1185">Reference proteome</keyword>
<dbReference type="STRING" id="445932.Emin_1075"/>
<gene>
    <name evidence="2" type="ordered locus">Emin_1075</name>
</gene>
<dbReference type="Pfam" id="PF08291">
    <property type="entry name" value="Peptidase_M15_3"/>
    <property type="match status" value="1"/>
</dbReference>
<protein>
    <submittedName>
        <fullName evidence="2">Peptidase M15A</fullName>
    </submittedName>
</protein>